<accession>G2T1U4</accession>
<dbReference type="KEGG" id="rho:RHOM_02330"/>
<evidence type="ECO:0000313" key="2">
    <source>
        <dbReference type="Proteomes" id="UP000008178"/>
    </source>
</evidence>
<reference evidence="1 2" key="1">
    <citation type="journal article" date="2015" name="Genome Announc.">
        <title>Complete genome sequence of the human gut symbiont Roseburia hominis.</title>
        <authorList>
            <person name="Travis A.J."/>
            <person name="Kelly D."/>
            <person name="Flint H.J."/>
            <person name="Aminov R.I."/>
        </authorList>
    </citation>
    <scope>NUCLEOTIDE SEQUENCE [LARGE SCALE GENOMIC DNA]</scope>
    <source>
        <strain evidence="2">DSM 16839 / JCM 17582 / NCIMB 14029 / A2-183</strain>
    </source>
</reference>
<organism evidence="1 2">
    <name type="scientific">Roseburia hominis (strain DSM 16839 / JCM 17582 / NCIMB 14029 / A2-183)</name>
    <dbReference type="NCBI Taxonomy" id="585394"/>
    <lineage>
        <taxon>Bacteria</taxon>
        <taxon>Bacillati</taxon>
        <taxon>Bacillota</taxon>
        <taxon>Clostridia</taxon>
        <taxon>Lachnospirales</taxon>
        <taxon>Lachnospiraceae</taxon>
        <taxon>Roseburia</taxon>
    </lineage>
</organism>
<dbReference type="EMBL" id="CP003040">
    <property type="protein sequence ID" value="AEN95588.1"/>
    <property type="molecule type" value="Genomic_DNA"/>
</dbReference>
<sequence>MGIFLDKERKNKYKYEVGILRTSNIIYIENPEEEFLT</sequence>
<dbReference type="AlphaFoldDB" id="G2T1U4"/>
<dbReference type="Proteomes" id="UP000008178">
    <property type="component" value="Chromosome"/>
</dbReference>
<dbReference type="HOGENOM" id="CLU_3348180_0_0_9"/>
<keyword evidence="2" id="KW-1185">Reference proteome</keyword>
<dbReference type="STRING" id="585394.RHOM_02330"/>
<evidence type="ECO:0000313" key="1">
    <source>
        <dbReference type="EMBL" id="AEN95588.1"/>
    </source>
</evidence>
<protein>
    <submittedName>
        <fullName evidence="1">Uncharacterized protein</fullName>
    </submittedName>
</protein>
<gene>
    <name evidence="1" type="ordered locus">RHOM_02330</name>
</gene>
<name>G2T1U4_ROSHA</name>
<proteinExistence type="predicted"/>